<evidence type="ECO:0000256" key="4">
    <source>
        <dbReference type="ARBA" id="ARBA00023136"/>
    </source>
</evidence>
<feature type="compositionally biased region" description="Basic and acidic residues" evidence="5">
    <location>
        <begin position="383"/>
        <end position="392"/>
    </location>
</feature>
<dbReference type="SUPFAM" id="SSF103481">
    <property type="entry name" value="Multidrug resistance efflux transporter EmrE"/>
    <property type="match status" value="2"/>
</dbReference>
<feature type="transmembrane region" description="Helical" evidence="6">
    <location>
        <begin position="287"/>
        <end position="308"/>
    </location>
</feature>
<evidence type="ECO:0000313" key="8">
    <source>
        <dbReference type="EMBL" id="KAJ8050986.1"/>
    </source>
</evidence>
<feature type="region of interest" description="Disordered" evidence="5">
    <location>
        <begin position="363"/>
        <end position="392"/>
    </location>
</feature>
<dbReference type="Proteomes" id="UP001152320">
    <property type="component" value="Chromosome 1"/>
</dbReference>
<dbReference type="EMBL" id="JAIZAY010000001">
    <property type="protein sequence ID" value="KAJ8050986.1"/>
    <property type="molecule type" value="Genomic_DNA"/>
</dbReference>
<feature type="transmembrane region" description="Helical" evidence="6">
    <location>
        <begin position="189"/>
        <end position="210"/>
    </location>
</feature>
<keyword evidence="2 6" id="KW-0812">Transmembrane</keyword>
<feature type="transmembrane region" description="Helical" evidence="6">
    <location>
        <begin position="135"/>
        <end position="158"/>
    </location>
</feature>
<dbReference type="OrthoDB" id="306876at2759"/>
<accession>A0A9Q1HMA2</accession>
<sequence length="392" mass="43407">MTDKVDYELTEIELIGDSRSFKQQSESSAEKPGSPLLDQKPEESTTSQQVTPDAQTECILWKPVRLIQRRHGLVLAVLTPCFFSAQSVCIDVLTETIDSFQVVFMSVPIMVFCCFVVLLWTCVHPPSCSDSKHYLWLLVSSLCQTFNTCIFALVLSYLTVGDAVTIAYTAVIQVGLFSWLILKEPMHVFDLFFALLAFAGVVFIARPPFIFGIDEDQGANKFNLLGVMLAFAVSCSGALLMIFNRKLSLLGVHSFFCLFFNSLVVFITSGNVCLMLNRWKCPNLHEWLIALVAGTVYFFGYAVLFFSLKAEKATLVTVIFTMEIVLAFLWQILLLGILPPWTSYIGASLVLAACIGITLKNKPPSPDDQGTNEDDVKGSQSLLDHDPGVSGK</sequence>
<feature type="transmembrane region" description="Helical" evidence="6">
    <location>
        <begin position="100"/>
        <end position="123"/>
    </location>
</feature>
<dbReference type="PANTHER" id="PTHR22911:SF6">
    <property type="entry name" value="SOLUTE CARRIER FAMILY 35 MEMBER G1"/>
    <property type="match status" value="1"/>
</dbReference>
<feature type="transmembrane region" description="Helical" evidence="6">
    <location>
        <begin position="72"/>
        <end position="94"/>
    </location>
</feature>
<dbReference type="AlphaFoldDB" id="A0A9Q1HMA2"/>
<feature type="transmembrane region" description="Helical" evidence="6">
    <location>
        <begin position="341"/>
        <end position="359"/>
    </location>
</feature>
<name>A0A9Q1HMA2_HOLLE</name>
<dbReference type="InterPro" id="IPR000620">
    <property type="entry name" value="EamA_dom"/>
</dbReference>
<evidence type="ECO:0000259" key="7">
    <source>
        <dbReference type="Pfam" id="PF00892"/>
    </source>
</evidence>
<keyword evidence="3 6" id="KW-1133">Transmembrane helix</keyword>
<gene>
    <name evidence="8" type="ORF">HOLleu_04387</name>
</gene>
<feature type="domain" description="EamA" evidence="7">
    <location>
        <begin position="225"/>
        <end position="358"/>
    </location>
</feature>
<evidence type="ECO:0000256" key="3">
    <source>
        <dbReference type="ARBA" id="ARBA00022989"/>
    </source>
</evidence>
<feature type="region of interest" description="Disordered" evidence="5">
    <location>
        <begin position="18"/>
        <end position="51"/>
    </location>
</feature>
<evidence type="ECO:0000256" key="1">
    <source>
        <dbReference type="ARBA" id="ARBA00004141"/>
    </source>
</evidence>
<proteinExistence type="predicted"/>
<feature type="transmembrane region" description="Helical" evidence="6">
    <location>
        <begin position="249"/>
        <end position="267"/>
    </location>
</feature>
<evidence type="ECO:0000256" key="2">
    <source>
        <dbReference type="ARBA" id="ARBA00022692"/>
    </source>
</evidence>
<evidence type="ECO:0000256" key="5">
    <source>
        <dbReference type="SAM" id="MobiDB-lite"/>
    </source>
</evidence>
<evidence type="ECO:0000256" key="6">
    <source>
        <dbReference type="SAM" id="Phobius"/>
    </source>
</evidence>
<dbReference type="InterPro" id="IPR037185">
    <property type="entry name" value="EmrE-like"/>
</dbReference>
<evidence type="ECO:0000313" key="9">
    <source>
        <dbReference type="Proteomes" id="UP001152320"/>
    </source>
</evidence>
<feature type="transmembrane region" description="Helical" evidence="6">
    <location>
        <begin position="164"/>
        <end position="182"/>
    </location>
</feature>
<organism evidence="8 9">
    <name type="scientific">Holothuria leucospilota</name>
    <name type="common">Black long sea cucumber</name>
    <name type="synonym">Mertensiothuria leucospilota</name>
    <dbReference type="NCBI Taxonomy" id="206669"/>
    <lineage>
        <taxon>Eukaryota</taxon>
        <taxon>Metazoa</taxon>
        <taxon>Echinodermata</taxon>
        <taxon>Eleutherozoa</taxon>
        <taxon>Echinozoa</taxon>
        <taxon>Holothuroidea</taxon>
        <taxon>Aspidochirotacea</taxon>
        <taxon>Aspidochirotida</taxon>
        <taxon>Holothuriidae</taxon>
        <taxon>Holothuria</taxon>
    </lineage>
</organism>
<dbReference type="Pfam" id="PF00892">
    <property type="entry name" value="EamA"/>
    <property type="match status" value="2"/>
</dbReference>
<feature type="transmembrane region" description="Helical" evidence="6">
    <location>
        <begin position="315"/>
        <end position="335"/>
    </location>
</feature>
<dbReference type="GO" id="GO:0016020">
    <property type="term" value="C:membrane"/>
    <property type="evidence" value="ECO:0007669"/>
    <property type="project" value="UniProtKB-SubCell"/>
</dbReference>
<comment type="subcellular location">
    <subcellularLocation>
        <location evidence="1">Membrane</location>
        <topology evidence="1">Multi-pass membrane protein</topology>
    </subcellularLocation>
</comment>
<keyword evidence="4 6" id="KW-0472">Membrane</keyword>
<keyword evidence="9" id="KW-1185">Reference proteome</keyword>
<protein>
    <recommendedName>
        <fullName evidence="7">EamA domain-containing protein</fullName>
    </recommendedName>
</protein>
<feature type="domain" description="EamA" evidence="7">
    <location>
        <begin position="72"/>
        <end position="205"/>
    </location>
</feature>
<feature type="transmembrane region" description="Helical" evidence="6">
    <location>
        <begin position="222"/>
        <end position="242"/>
    </location>
</feature>
<dbReference type="PANTHER" id="PTHR22911">
    <property type="entry name" value="ACYL-MALONYL CONDENSING ENZYME-RELATED"/>
    <property type="match status" value="1"/>
</dbReference>
<reference evidence="8" key="1">
    <citation type="submission" date="2021-10" db="EMBL/GenBank/DDBJ databases">
        <title>Tropical sea cucumber genome reveals ecological adaptation and Cuvierian tubules defense mechanism.</title>
        <authorList>
            <person name="Chen T."/>
        </authorList>
    </citation>
    <scope>NUCLEOTIDE SEQUENCE</scope>
    <source>
        <strain evidence="8">Nanhai2018</strain>
        <tissue evidence="8">Muscle</tissue>
    </source>
</reference>
<comment type="caution">
    <text evidence="8">The sequence shown here is derived from an EMBL/GenBank/DDBJ whole genome shotgun (WGS) entry which is preliminary data.</text>
</comment>